<evidence type="ECO:0000256" key="1">
    <source>
        <dbReference type="SAM" id="MobiDB-lite"/>
    </source>
</evidence>
<sequence length="530" mass="54955">MRRFWHTFVALLTLTTPATAGVPADEFISLGASPDLAAYLASVSSSEGGWTSENTFGCAGAFQFCPGTLERYYSGSKQDFLNDPKAQLDAYMKYAQDEWSKAQQNGLTSAIGHEVCYNGVCRIIDESSILKACQFGCGTGGKLDNFIRNGYSCDGPNKTSDGYGTSICQYLVSGGGYNIGDITGNQTTPQQPPTPVGGGGGGGIGQSESSGAFGSIASFTAALNRLSESVAGKIIILSQQGSAYHSIALLILTAIAVLYFAWILAAYAIGRASAAITLGRALVAGFAMALFLTYAVVVTAISWASYGIATMLQTATLGSDDAFAPMAYLIKVATNITFRDGDGAWAALSTSGSMAAAGLAVAFLFIQAAYLLAIVWATIAPLIGFFALKLVGLVAVPFMMAGKLEFIFAGWLRQLLSLAIFVVIVNAVVIANTLLVALAFNLPFSAGSVGQTAVSGLFATALIIAIMLFGIVAIFQAQRIAASWASAGASKISRTSHTITGFVSRSVTQLRAPRPAPAASTPGATTPARS</sequence>
<evidence type="ECO:0000256" key="2">
    <source>
        <dbReference type="SAM" id="Phobius"/>
    </source>
</evidence>
<keyword evidence="2" id="KW-1133">Transmembrane helix</keyword>
<dbReference type="RefSeq" id="WP_309801078.1">
    <property type="nucleotide sequence ID" value="NZ_JAVDPW010000014.1"/>
</dbReference>
<keyword evidence="3" id="KW-0732">Signal</keyword>
<evidence type="ECO:0008006" key="6">
    <source>
        <dbReference type="Google" id="ProtNLM"/>
    </source>
</evidence>
<feature type="compositionally biased region" description="Low complexity" evidence="1">
    <location>
        <begin position="511"/>
        <end position="530"/>
    </location>
</feature>
<feature type="transmembrane region" description="Helical" evidence="2">
    <location>
        <begin position="281"/>
        <end position="302"/>
    </location>
</feature>
<feature type="transmembrane region" description="Helical" evidence="2">
    <location>
        <begin position="372"/>
        <end position="395"/>
    </location>
</feature>
<keyword evidence="5" id="KW-1185">Reference proteome</keyword>
<feature type="transmembrane region" description="Helical" evidence="2">
    <location>
        <begin position="415"/>
        <end position="440"/>
    </location>
</feature>
<feature type="chain" id="PRO_5047375325" description="Conjugal transfer protein TrbL" evidence="3">
    <location>
        <begin position="21"/>
        <end position="530"/>
    </location>
</feature>
<feature type="transmembrane region" description="Helical" evidence="2">
    <location>
        <begin position="247"/>
        <end position="269"/>
    </location>
</feature>
<feature type="transmembrane region" description="Helical" evidence="2">
    <location>
        <begin position="345"/>
        <end position="366"/>
    </location>
</feature>
<organism evidence="4 5">
    <name type="scientific">Inquilinus ginsengisoli</name>
    <dbReference type="NCBI Taxonomy" id="363840"/>
    <lineage>
        <taxon>Bacteria</taxon>
        <taxon>Pseudomonadati</taxon>
        <taxon>Pseudomonadota</taxon>
        <taxon>Alphaproteobacteria</taxon>
        <taxon>Rhodospirillales</taxon>
        <taxon>Rhodospirillaceae</taxon>
        <taxon>Inquilinus</taxon>
    </lineage>
</organism>
<dbReference type="EMBL" id="JAVDPW010000014">
    <property type="protein sequence ID" value="MDR6293809.1"/>
    <property type="molecule type" value="Genomic_DNA"/>
</dbReference>
<name>A0ABU1K1Z9_9PROT</name>
<feature type="signal peptide" evidence="3">
    <location>
        <begin position="1"/>
        <end position="20"/>
    </location>
</feature>
<comment type="caution">
    <text evidence="4">The sequence shown here is derived from an EMBL/GenBank/DDBJ whole genome shotgun (WGS) entry which is preliminary data.</text>
</comment>
<evidence type="ECO:0000313" key="4">
    <source>
        <dbReference type="EMBL" id="MDR6293809.1"/>
    </source>
</evidence>
<evidence type="ECO:0000256" key="3">
    <source>
        <dbReference type="SAM" id="SignalP"/>
    </source>
</evidence>
<protein>
    <recommendedName>
        <fullName evidence="6">Conjugal transfer protein TrbL</fullName>
    </recommendedName>
</protein>
<accession>A0ABU1K1Z9</accession>
<dbReference type="Proteomes" id="UP001262410">
    <property type="component" value="Unassembled WGS sequence"/>
</dbReference>
<keyword evidence="2" id="KW-0472">Membrane</keyword>
<gene>
    <name evidence="4" type="ORF">E9232_006362</name>
</gene>
<keyword evidence="2" id="KW-0812">Transmembrane</keyword>
<proteinExistence type="predicted"/>
<feature type="transmembrane region" description="Helical" evidence="2">
    <location>
        <begin position="452"/>
        <end position="475"/>
    </location>
</feature>
<evidence type="ECO:0000313" key="5">
    <source>
        <dbReference type="Proteomes" id="UP001262410"/>
    </source>
</evidence>
<feature type="region of interest" description="Disordered" evidence="1">
    <location>
        <begin position="509"/>
        <end position="530"/>
    </location>
</feature>
<reference evidence="4 5" key="1">
    <citation type="submission" date="2023-07" db="EMBL/GenBank/DDBJ databases">
        <title>Sorghum-associated microbial communities from plants grown in Nebraska, USA.</title>
        <authorList>
            <person name="Schachtman D."/>
        </authorList>
    </citation>
    <scope>NUCLEOTIDE SEQUENCE [LARGE SCALE GENOMIC DNA]</scope>
    <source>
        <strain evidence="4 5">584</strain>
    </source>
</reference>